<reference evidence="17" key="1">
    <citation type="journal article" date="2019" name="Int. J. Syst. Evol. Microbiol.">
        <title>The Global Catalogue of Microorganisms (GCM) 10K type strain sequencing project: providing services to taxonomists for standard genome sequencing and annotation.</title>
        <authorList>
            <consortium name="The Broad Institute Genomics Platform"/>
            <consortium name="The Broad Institute Genome Sequencing Center for Infectious Disease"/>
            <person name="Wu L."/>
            <person name="Ma J."/>
        </authorList>
    </citation>
    <scope>NUCLEOTIDE SEQUENCE [LARGE SCALE GENOMIC DNA]</scope>
    <source>
        <strain evidence="17">KCTC 42964</strain>
    </source>
</reference>
<accession>A0ABV7KW29</accession>
<keyword evidence="4 13" id="KW-0812">Transmembrane</keyword>
<evidence type="ECO:0000256" key="15">
    <source>
        <dbReference type="SAM" id="MobiDB-lite"/>
    </source>
</evidence>
<evidence type="ECO:0000256" key="8">
    <source>
        <dbReference type="ARBA" id="ARBA00023136"/>
    </source>
</evidence>
<comment type="function">
    <text evidence="11">Component of the F(0) channel, it forms part of the peripheral stalk, linking F(1) to F(0). The b'-subunit is a diverged and duplicated form of b found in plants and photosynthetic bacteria.</text>
</comment>
<evidence type="ECO:0000313" key="17">
    <source>
        <dbReference type="Proteomes" id="UP001595528"/>
    </source>
</evidence>
<evidence type="ECO:0000256" key="4">
    <source>
        <dbReference type="ARBA" id="ARBA00022692"/>
    </source>
</evidence>
<dbReference type="Gene3D" id="6.10.250.1580">
    <property type="match status" value="1"/>
</dbReference>
<keyword evidence="9 13" id="KW-0066">ATP synthesis</keyword>
<gene>
    <name evidence="13" type="primary">atpF</name>
    <name evidence="16" type="ORF">ACFOGJ_04680</name>
</gene>
<evidence type="ECO:0000256" key="5">
    <source>
        <dbReference type="ARBA" id="ARBA00022781"/>
    </source>
</evidence>
<keyword evidence="13" id="KW-1003">Cell membrane</keyword>
<keyword evidence="5 13" id="KW-0375">Hydrogen ion transport</keyword>
<keyword evidence="2 13" id="KW-0813">Transport</keyword>
<feature type="transmembrane region" description="Helical" evidence="13">
    <location>
        <begin position="12"/>
        <end position="32"/>
    </location>
</feature>
<dbReference type="EMBL" id="JBHRTR010000013">
    <property type="protein sequence ID" value="MFC3226512.1"/>
    <property type="molecule type" value="Genomic_DNA"/>
</dbReference>
<evidence type="ECO:0000256" key="7">
    <source>
        <dbReference type="ARBA" id="ARBA00023065"/>
    </source>
</evidence>
<protein>
    <recommendedName>
        <fullName evidence="13">ATP synthase subunit b</fullName>
    </recommendedName>
    <alternativeName>
        <fullName evidence="13">ATP synthase F(0) sector subunit b</fullName>
    </alternativeName>
    <alternativeName>
        <fullName evidence="13">ATPase subunit I</fullName>
    </alternativeName>
    <alternativeName>
        <fullName evidence="13">F-type ATPase subunit b</fullName>
        <shortName evidence="13">F-ATPase subunit b</shortName>
    </alternativeName>
</protein>
<evidence type="ECO:0000256" key="12">
    <source>
        <dbReference type="ARBA" id="ARBA00037847"/>
    </source>
</evidence>
<name>A0ABV7KW29_9PROT</name>
<comment type="subcellular location">
    <subcellularLocation>
        <location evidence="13">Cell membrane</location>
        <topology evidence="13">Single-pass membrane protein</topology>
    </subcellularLocation>
    <subcellularLocation>
        <location evidence="12">Endomembrane system</location>
        <topology evidence="12">Single-pass membrane protein</topology>
    </subcellularLocation>
</comment>
<feature type="compositionally biased region" description="Basic and acidic residues" evidence="15">
    <location>
        <begin position="85"/>
        <end position="104"/>
    </location>
</feature>
<comment type="subunit">
    <text evidence="13">F-type ATPases have 2 components, F(1) - the catalytic core - and F(0) - the membrane proton channel. F(1) has five subunits: alpha(3), beta(3), gamma(1), delta(1), epsilon(1). F(0) has three main subunits: a(1), b(2) and c(10-14). The alpha and beta chains form an alternating ring which encloses part of the gamma chain. F(1) is attached to F(0) by a central stalk formed by the gamma and epsilon chains, while a peripheral stalk is formed by the delta and b chains.</text>
</comment>
<evidence type="ECO:0000256" key="13">
    <source>
        <dbReference type="HAMAP-Rule" id="MF_01398"/>
    </source>
</evidence>
<dbReference type="PANTHER" id="PTHR33445">
    <property type="entry name" value="ATP SYNTHASE SUBUNIT B', CHLOROPLASTIC"/>
    <property type="match status" value="1"/>
</dbReference>
<keyword evidence="3 13" id="KW-0138">CF(0)</keyword>
<keyword evidence="17" id="KW-1185">Reference proteome</keyword>
<evidence type="ECO:0000256" key="14">
    <source>
        <dbReference type="RuleBase" id="RU003848"/>
    </source>
</evidence>
<dbReference type="HAMAP" id="MF_01398">
    <property type="entry name" value="ATP_synth_b_bprime"/>
    <property type="match status" value="1"/>
</dbReference>
<dbReference type="InterPro" id="IPR050059">
    <property type="entry name" value="ATP_synthase_B_chain"/>
</dbReference>
<proteinExistence type="inferred from homology"/>
<keyword evidence="8 13" id="KW-0472">Membrane</keyword>
<keyword evidence="6 13" id="KW-1133">Transmembrane helix</keyword>
<evidence type="ECO:0000256" key="11">
    <source>
        <dbReference type="ARBA" id="ARBA00025614"/>
    </source>
</evidence>
<dbReference type="PANTHER" id="PTHR33445:SF1">
    <property type="entry name" value="ATP SYNTHASE SUBUNIT B"/>
    <property type="match status" value="1"/>
</dbReference>
<dbReference type="RefSeq" id="WP_379898532.1">
    <property type="nucleotide sequence ID" value="NZ_JBHRTR010000013.1"/>
</dbReference>
<evidence type="ECO:0000256" key="10">
    <source>
        <dbReference type="ARBA" id="ARBA00025198"/>
    </source>
</evidence>
<dbReference type="Pfam" id="PF00430">
    <property type="entry name" value="ATP-synt_B"/>
    <property type="match status" value="1"/>
</dbReference>
<evidence type="ECO:0000256" key="3">
    <source>
        <dbReference type="ARBA" id="ARBA00022547"/>
    </source>
</evidence>
<dbReference type="CDD" id="cd06503">
    <property type="entry name" value="ATP-synt_Fo_b"/>
    <property type="match status" value="1"/>
</dbReference>
<evidence type="ECO:0000256" key="1">
    <source>
        <dbReference type="ARBA" id="ARBA00005513"/>
    </source>
</evidence>
<comment type="caution">
    <text evidence="16">The sequence shown here is derived from an EMBL/GenBank/DDBJ whole genome shotgun (WGS) entry which is preliminary data.</text>
</comment>
<organism evidence="16 17">
    <name type="scientific">Marinibaculum pumilum</name>
    <dbReference type="NCBI Taxonomy" id="1766165"/>
    <lineage>
        <taxon>Bacteria</taxon>
        <taxon>Pseudomonadati</taxon>
        <taxon>Pseudomonadota</taxon>
        <taxon>Alphaproteobacteria</taxon>
        <taxon>Rhodospirillales</taxon>
        <taxon>Rhodospirillaceae</taxon>
        <taxon>Marinibaculum</taxon>
    </lineage>
</organism>
<dbReference type="InterPro" id="IPR002146">
    <property type="entry name" value="ATP_synth_b/b'su_bac/chlpt"/>
</dbReference>
<evidence type="ECO:0000256" key="2">
    <source>
        <dbReference type="ARBA" id="ARBA00022448"/>
    </source>
</evidence>
<comment type="function">
    <text evidence="10 13">F(1)F(0) ATP synthase produces ATP from ADP in the presence of a proton or sodium gradient. F-type ATPases consist of two structural domains, F(1) containing the extramembraneous catalytic core and F(0) containing the membrane proton channel, linked together by a central stalk and a peripheral stalk. During catalysis, ATP synthesis in the catalytic domain of F(1) is coupled via a rotary mechanism of the central stalk subunits to proton translocation.</text>
</comment>
<dbReference type="Proteomes" id="UP001595528">
    <property type="component" value="Unassembled WGS sequence"/>
</dbReference>
<evidence type="ECO:0000256" key="9">
    <source>
        <dbReference type="ARBA" id="ARBA00023310"/>
    </source>
</evidence>
<evidence type="ECO:0000313" key="16">
    <source>
        <dbReference type="EMBL" id="MFC3226512.1"/>
    </source>
</evidence>
<evidence type="ECO:0000256" key="6">
    <source>
        <dbReference type="ARBA" id="ARBA00022989"/>
    </source>
</evidence>
<sequence>MPQLETQFFLPQIVWLIITFGILYVVMARVALPRIAEVLRARQQRISNDLDEAERLKRETEEVIQAYEKALAEARSQAQALATETRAKANAEATAKREELESRLAAEQEEAEKRIAEARASAMAQVTTVAQEAVGEIVSRLAGLSPDRERVASTVEDVARKGS</sequence>
<comment type="similarity">
    <text evidence="1 13 14">Belongs to the ATPase B chain family.</text>
</comment>
<feature type="region of interest" description="Disordered" evidence="15">
    <location>
        <begin position="83"/>
        <end position="104"/>
    </location>
</feature>
<keyword evidence="7 13" id="KW-0406">Ion transport</keyword>